<feature type="binding site" evidence="12">
    <location>
        <position position="184"/>
    </location>
    <ligand>
        <name>Mg(2+)</name>
        <dbReference type="ChEBI" id="CHEBI:18420"/>
    </ligand>
</feature>
<evidence type="ECO:0000256" key="11">
    <source>
        <dbReference type="PIRSR" id="PIRSR605478-3"/>
    </source>
</evidence>
<dbReference type="GO" id="GO:0046872">
    <property type="term" value="F:metal ion binding"/>
    <property type="evidence" value="ECO:0007669"/>
    <property type="project" value="UniProtKB-KW"/>
</dbReference>
<dbReference type="NCBIfam" id="TIGR00232">
    <property type="entry name" value="tktlase_bact"/>
    <property type="match status" value="1"/>
</dbReference>
<evidence type="ECO:0000256" key="12">
    <source>
        <dbReference type="PIRSR" id="PIRSR605478-4"/>
    </source>
</evidence>
<feature type="binding site" evidence="11">
    <location>
        <position position="476"/>
    </location>
    <ligand>
        <name>thiamine diphosphate</name>
        <dbReference type="ChEBI" id="CHEBI:58937"/>
    </ligand>
</feature>
<feature type="binding site" evidence="10">
    <location>
        <position position="512"/>
    </location>
    <ligand>
        <name>substrate</name>
    </ligand>
</feature>
<dbReference type="GeneID" id="37019006"/>
<dbReference type="GO" id="GO:0004802">
    <property type="term" value="F:transketolase activity"/>
    <property type="evidence" value="ECO:0007669"/>
    <property type="project" value="UniProtKB-EC"/>
</dbReference>
<feature type="binding site" evidence="10">
    <location>
        <position position="508"/>
    </location>
    <ligand>
        <name>substrate</name>
    </ligand>
</feature>
<evidence type="ECO:0000313" key="17">
    <source>
        <dbReference type="Proteomes" id="UP000245771"/>
    </source>
</evidence>
<dbReference type="Gene3D" id="3.40.50.970">
    <property type="match status" value="2"/>
</dbReference>
<dbReference type="SUPFAM" id="SSF52922">
    <property type="entry name" value="TK C-terminal domain-like"/>
    <property type="match status" value="1"/>
</dbReference>
<dbReference type="EC" id="2.2.1.1" evidence="3"/>
<dbReference type="Pfam" id="PF00456">
    <property type="entry name" value="Transketolase_N"/>
    <property type="match status" value="1"/>
</dbReference>
<dbReference type="InParanoid" id="A0A316VAN9"/>
<keyword evidence="17" id="KW-1185">Reference proteome</keyword>
<feature type="site" description="Important for catalytic activity" evidence="13">
    <location>
        <position position="292"/>
    </location>
</feature>
<dbReference type="PROSITE" id="PS00801">
    <property type="entry name" value="TRANSKETOLASE_1"/>
    <property type="match status" value="1"/>
</dbReference>
<keyword evidence="5 12" id="KW-0479">Metal-binding</keyword>
<dbReference type="PANTHER" id="PTHR43522">
    <property type="entry name" value="TRANSKETOLASE"/>
    <property type="match status" value="1"/>
</dbReference>
<dbReference type="STRING" id="1280837.A0A316VAN9"/>
<dbReference type="InterPro" id="IPR009014">
    <property type="entry name" value="Transketo_C/PFOR_II"/>
</dbReference>
<dbReference type="InterPro" id="IPR005478">
    <property type="entry name" value="Transketolase_bac-like"/>
</dbReference>
<evidence type="ECO:0000259" key="15">
    <source>
        <dbReference type="SMART" id="SM00861"/>
    </source>
</evidence>
<dbReference type="SMART" id="SM00861">
    <property type="entry name" value="Transket_pyr"/>
    <property type="match status" value="1"/>
</dbReference>
<dbReference type="PANTHER" id="PTHR43522:SF6">
    <property type="entry name" value="TRANSKETOLASE-LIKE PYRIMIDINE-BINDING DOMAIN-CONTAINING PROTEIN-RELATED"/>
    <property type="match status" value="1"/>
</dbReference>
<feature type="region of interest" description="Disordered" evidence="14">
    <location>
        <begin position="1"/>
        <end position="24"/>
    </location>
</feature>
<dbReference type="InterPro" id="IPR049557">
    <property type="entry name" value="Transketolase_CS"/>
</dbReference>
<keyword evidence="4" id="KW-0808">Transferase</keyword>
<dbReference type="OrthoDB" id="10267175at2759"/>
<comment type="cofactor">
    <cofactor evidence="1">
        <name>Co(2+)</name>
        <dbReference type="ChEBI" id="CHEBI:48828"/>
    </cofactor>
</comment>
<feature type="binding site" evidence="12">
    <location>
        <position position="214"/>
    </location>
    <ligand>
        <name>Mg(2+)</name>
        <dbReference type="ChEBI" id="CHEBI:18420"/>
    </ligand>
</feature>
<feature type="binding site" evidence="10">
    <location>
        <position position="561"/>
    </location>
    <ligand>
        <name>substrate</name>
    </ligand>
</feature>
<evidence type="ECO:0000256" key="14">
    <source>
        <dbReference type="SAM" id="MobiDB-lite"/>
    </source>
</evidence>
<feature type="domain" description="Transketolase-like pyrimidine-binding" evidence="15">
    <location>
        <begin position="386"/>
        <end position="566"/>
    </location>
</feature>
<evidence type="ECO:0000256" key="8">
    <source>
        <dbReference type="ARBA" id="ARBA00049473"/>
    </source>
</evidence>
<dbReference type="GO" id="GO:0005634">
    <property type="term" value="C:nucleus"/>
    <property type="evidence" value="ECO:0007669"/>
    <property type="project" value="TreeGrafter"/>
</dbReference>
<feature type="binding site" evidence="11">
    <location>
        <position position="185"/>
    </location>
    <ligand>
        <name>thiamine diphosphate</name>
        <dbReference type="ChEBI" id="CHEBI:58937"/>
    </ligand>
</feature>
<protein>
    <recommendedName>
        <fullName evidence="3">transketolase</fullName>
        <ecNumber evidence="3">2.2.1.1</ecNumber>
    </recommendedName>
</protein>
<proteinExistence type="inferred from homology"/>
<evidence type="ECO:0000256" key="1">
    <source>
        <dbReference type="ARBA" id="ARBA00001941"/>
    </source>
</evidence>
<dbReference type="InterPro" id="IPR005474">
    <property type="entry name" value="Transketolase_N"/>
</dbReference>
<organism evidence="16 17">
    <name type="scientific">Meira miltonrushii</name>
    <dbReference type="NCBI Taxonomy" id="1280837"/>
    <lineage>
        <taxon>Eukaryota</taxon>
        <taxon>Fungi</taxon>
        <taxon>Dikarya</taxon>
        <taxon>Basidiomycota</taxon>
        <taxon>Ustilaginomycotina</taxon>
        <taxon>Exobasidiomycetes</taxon>
        <taxon>Exobasidiales</taxon>
        <taxon>Brachybasidiaceae</taxon>
        <taxon>Meira</taxon>
    </lineage>
</organism>
<dbReference type="GO" id="GO:0005829">
    <property type="term" value="C:cytosol"/>
    <property type="evidence" value="ECO:0007669"/>
    <property type="project" value="TreeGrafter"/>
</dbReference>
<accession>A0A316VAN9</accession>
<comment type="cofactor">
    <cofactor evidence="12">
        <name>Mg(2+)</name>
        <dbReference type="ChEBI" id="CHEBI:18420"/>
    </cofactor>
    <text evidence="12">Binds 1 Mg(2+) ion per subunit. Can also utilize other divalent metal cations, such as Ca(2+), Mn(2+) and Co(2+).</text>
</comment>
<dbReference type="AlphaFoldDB" id="A0A316VAN9"/>
<reference evidence="16 17" key="1">
    <citation type="journal article" date="2018" name="Mol. Biol. Evol.">
        <title>Broad Genomic Sampling Reveals a Smut Pathogenic Ancestry of the Fungal Clade Ustilaginomycotina.</title>
        <authorList>
            <person name="Kijpornyongpan T."/>
            <person name="Mondo S.J."/>
            <person name="Barry K."/>
            <person name="Sandor L."/>
            <person name="Lee J."/>
            <person name="Lipzen A."/>
            <person name="Pangilinan J."/>
            <person name="LaButti K."/>
            <person name="Hainaut M."/>
            <person name="Henrissat B."/>
            <person name="Grigoriev I.V."/>
            <person name="Spatafora J.W."/>
            <person name="Aime M.C."/>
        </authorList>
    </citation>
    <scope>NUCLEOTIDE SEQUENCE [LARGE SCALE GENOMIC DNA]</scope>
    <source>
        <strain evidence="16 17">MCA 3882</strain>
    </source>
</reference>
<feature type="binding site" evidence="10">
    <location>
        <position position="52"/>
    </location>
    <ligand>
        <name>substrate</name>
    </ligand>
</feature>
<feature type="binding site" evidence="11">
    <location>
        <begin position="143"/>
        <end position="145"/>
    </location>
    <ligand>
        <name>thiamine diphosphate</name>
        <dbReference type="ChEBI" id="CHEBI:58937"/>
    </ligand>
</feature>
<feature type="binding site" evidence="11">
    <location>
        <position position="214"/>
    </location>
    <ligand>
        <name>thiamine diphosphate</name>
        <dbReference type="ChEBI" id="CHEBI:58937"/>
    </ligand>
</feature>
<feature type="binding site" evidence="10">
    <location>
        <position position="500"/>
    </location>
    <ligand>
        <name>substrate</name>
    </ligand>
</feature>
<name>A0A316VAN9_9BASI</name>
<feature type="binding site" evidence="10">
    <location>
        <position position="416"/>
    </location>
    <ligand>
        <name>substrate</name>
    </ligand>
</feature>
<comment type="similarity">
    <text evidence="2">Belongs to the transketolase family.</text>
</comment>
<evidence type="ECO:0000256" key="6">
    <source>
        <dbReference type="ARBA" id="ARBA00022842"/>
    </source>
</evidence>
<evidence type="ECO:0000256" key="10">
    <source>
        <dbReference type="PIRSR" id="PIRSR605478-2"/>
    </source>
</evidence>
<evidence type="ECO:0000256" key="7">
    <source>
        <dbReference type="ARBA" id="ARBA00023052"/>
    </source>
</evidence>
<evidence type="ECO:0000256" key="13">
    <source>
        <dbReference type="PIRSR" id="PIRSR605478-5"/>
    </source>
</evidence>
<comment type="catalytic activity">
    <reaction evidence="8">
        <text>D-sedoheptulose 7-phosphate + D-glyceraldehyde 3-phosphate = aldehydo-D-ribose 5-phosphate + D-xylulose 5-phosphate</text>
        <dbReference type="Rhea" id="RHEA:10508"/>
        <dbReference type="ChEBI" id="CHEBI:57483"/>
        <dbReference type="ChEBI" id="CHEBI:57737"/>
        <dbReference type="ChEBI" id="CHEBI:58273"/>
        <dbReference type="ChEBI" id="CHEBI:59776"/>
        <dbReference type="EC" id="2.2.1.1"/>
    </reaction>
</comment>
<evidence type="ECO:0000256" key="9">
    <source>
        <dbReference type="PIRSR" id="PIRSR605478-1"/>
    </source>
</evidence>
<feature type="binding site" evidence="11">
    <location>
        <position position="292"/>
    </location>
    <ligand>
        <name>thiamine diphosphate</name>
        <dbReference type="ChEBI" id="CHEBI:58937"/>
    </ligand>
</feature>
<dbReference type="GO" id="GO:0006098">
    <property type="term" value="P:pentose-phosphate shunt"/>
    <property type="evidence" value="ECO:0007669"/>
    <property type="project" value="TreeGrafter"/>
</dbReference>
<feature type="binding site" evidence="10">
    <location>
        <position position="389"/>
    </location>
    <ligand>
        <name>substrate</name>
    </ligand>
</feature>
<evidence type="ECO:0000256" key="5">
    <source>
        <dbReference type="ARBA" id="ARBA00022723"/>
    </source>
</evidence>
<evidence type="ECO:0000256" key="2">
    <source>
        <dbReference type="ARBA" id="ARBA00007131"/>
    </source>
</evidence>
<dbReference type="FunCoup" id="A0A316VAN9">
    <property type="interactions" value="339"/>
</dbReference>
<evidence type="ECO:0000313" key="16">
    <source>
        <dbReference type="EMBL" id="PWN34562.1"/>
    </source>
</evidence>
<dbReference type="Pfam" id="PF02779">
    <property type="entry name" value="Transket_pyr"/>
    <property type="match status" value="1"/>
</dbReference>
<gene>
    <name evidence="16" type="ORF">FA14DRAFT_143858</name>
</gene>
<sequence length="737" mass="80186">MTPAPTTAIPAHTPITQPPKAANSSLSDVAPEVLATVRCLAADLVQQFNGGHPGTAMGAAAIGLALWGDVMRFNPKNANWLDRDRFVLSAGHACLLQYIYMHLCGYPTWTMDMLKRYHSRDFIGSQSAGHPEIEFEGVEVTTGPLGQGVANAVGLAMASKHFAARYNKDDCKVVNNKIWCMTGDGCIQEGIGCEALSMAGHLGLDNLILIYDNNRVTVDGNIDICFTEDTSAKVRAMGWEVIEVKDDATNDVQAILAALRKARDSPSGRPVFINIWTTIGFASQNQGLAPTHGAALGEEDVEHVKRFHKRDEKAKYVVSDEVYNAFDSVKSRGKNYEQVWNETMSNYSQKYPELAAEFKQQFSGQLDSKISANLLPTKDKLPTSAIPTRKASGIAVQALAPKMPQILAGSADLSGSTFVTWKEMEDFQPPVTGHGSYAGRQIRYGIREHAMAAIANGLAAYNPNAIVPVISTFFMFFLYAAPAIRMSALQGLRFIGIATHDSIGIGEDGPTHQPIGLASLFRAIPNLNFFRPADAEEVMGAWQFGMEEKNQHTPTILSLSRQNVPLLPNSSREGVYRGAYIVKTVGSSASNNGLASLTLVATGGEVSRAVEAADELSRLIPDLAINVVSMPNQRLFDQQSKEYRQSVLPLHNGLVVAIEAWSSYGWARYSHAAMCMHTFGLSGPQADLFEHFGFGIKSIVSHIHDYYQKRIKLQSPVPCAGDFEELLLDVAATAHAH</sequence>
<dbReference type="Gene3D" id="3.40.50.920">
    <property type="match status" value="1"/>
</dbReference>
<dbReference type="FunFam" id="3.40.50.970:FF:000003">
    <property type="entry name" value="Transketolase"/>
    <property type="match status" value="1"/>
</dbReference>
<evidence type="ECO:0000256" key="3">
    <source>
        <dbReference type="ARBA" id="ARBA00013152"/>
    </source>
</evidence>
<dbReference type="CDD" id="cd07033">
    <property type="entry name" value="TPP_PYR_DXS_TK_like"/>
    <property type="match status" value="1"/>
</dbReference>
<dbReference type="InterPro" id="IPR033247">
    <property type="entry name" value="Transketolase_fam"/>
</dbReference>
<dbReference type="CDD" id="cd02012">
    <property type="entry name" value="TPP_TK"/>
    <property type="match status" value="1"/>
</dbReference>
<dbReference type="InterPro" id="IPR005475">
    <property type="entry name" value="Transketolase-like_Pyr-bd"/>
</dbReference>
<feature type="binding site" evidence="12">
    <location>
        <position position="216"/>
    </location>
    <ligand>
        <name>Mg(2+)</name>
        <dbReference type="ChEBI" id="CHEBI:18420"/>
    </ligand>
</feature>
<dbReference type="FunFam" id="3.40.50.970:FF:000004">
    <property type="entry name" value="Transketolase"/>
    <property type="match status" value="1"/>
</dbReference>
<dbReference type="Proteomes" id="UP000245771">
    <property type="component" value="Unassembled WGS sequence"/>
</dbReference>
<feature type="compositionally biased region" description="Low complexity" evidence="14">
    <location>
        <begin position="1"/>
        <end position="19"/>
    </location>
</feature>
<keyword evidence="6 12" id="KW-0460">Magnesium</keyword>
<evidence type="ECO:0000256" key="4">
    <source>
        <dbReference type="ARBA" id="ARBA00022679"/>
    </source>
</evidence>
<dbReference type="Pfam" id="PF22613">
    <property type="entry name" value="Transketolase_C_1"/>
    <property type="match status" value="1"/>
</dbReference>
<feature type="active site" description="Proton donor" evidence="9">
    <location>
        <position position="448"/>
    </location>
</feature>
<dbReference type="RefSeq" id="XP_025354864.1">
    <property type="nucleotide sequence ID" value="XM_025497225.1"/>
</dbReference>
<comment type="cofactor">
    <cofactor evidence="11">
        <name>thiamine diphosphate</name>
        <dbReference type="ChEBI" id="CHEBI:58937"/>
    </cofactor>
    <text evidence="11">Binds 1 thiamine pyrophosphate per subunit. During the reaction, the substrate forms a covalent intermediate with the cofactor.</text>
</comment>
<dbReference type="InterPro" id="IPR029061">
    <property type="entry name" value="THDP-binding"/>
</dbReference>
<dbReference type="InterPro" id="IPR055152">
    <property type="entry name" value="Transketolase-like_C_2"/>
</dbReference>
<dbReference type="SUPFAM" id="SSF52518">
    <property type="entry name" value="Thiamin diphosphate-binding fold (THDP-binding)"/>
    <property type="match status" value="2"/>
</dbReference>
<feature type="binding site" evidence="10">
    <location>
        <position position="292"/>
    </location>
    <ligand>
        <name>substrate</name>
    </ligand>
</feature>
<feature type="site" description="Important for catalytic activity" evidence="13">
    <location>
        <position position="52"/>
    </location>
</feature>
<feature type="binding site" evidence="11">
    <location>
        <position position="92"/>
    </location>
    <ligand>
        <name>thiamine diphosphate</name>
        <dbReference type="ChEBI" id="CHEBI:58937"/>
    </ligand>
</feature>
<keyword evidence="7 11" id="KW-0786">Thiamine pyrophosphate</keyword>
<dbReference type="EMBL" id="KZ819603">
    <property type="protein sequence ID" value="PWN34562.1"/>
    <property type="molecule type" value="Genomic_DNA"/>
</dbReference>